<dbReference type="EMBL" id="JXMW01000003">
    <property type="protein sequence ID" value="OQD59536.1"/>
    <property type="molecule type" value="Genomic_DNA"/>
</dbReference>
<gene>
    <name evidence="2" type="primary">ehbC</name>
    <name evidence="2" type="ORF">MBBAR_3c01930</name>
</gene>
<accession>A0A1V6N4Z1</accession>
<dbReference type="Proteomes" id="UP000191661">
    <property type="component" value="Unassembled WGS sequence"/>
</dbReference>
<name>A0A1V6N4Z1_METAZ</name>
<organism evidence="2 3">
    <name type="scientific">Methanobrevibacter arboriphilus JCM 13429 = DSM 1125</name>
    <dbReference type="NCBI Taxonomy" id="1300164"/>
    <lineage>
        <taxon>Archaea</taxon>
        <taxon>Methanobacteriati</taxon>
        <taxon>Methanobacteriota</taxon>
        <taxon>Methanomada group</taxon>
        <taxon>Methanobacteria</taxon>
        <taxon>Methanobacteriales</taxon>
        <taxon>Methanobacteriaceae</taxon>
        <taxon>Methanobrevibacter</taxon>
    </lineage>
</organism>
<dbReference type="RefSeq" id="WP_211272907.1">
    <property type="nucleotide sequence ID" value="NZ_BBET01000020.1"/>
</dbReference>
<reference evidence="2 3" key="1">
    <citation type="submission" date="2014-12" db="EMBL/GenBank/DDBJ databases">
        <title>Genome sequence of Methanobrevibacter arboriphilicus DH1, DSM1125.</title>
        <authorList>
            <person name="Poehlein A."/>
            <person name="Thauer R.K."/>
            <person name="Seedorf H."/>
            <person name="Daniel R."/>
        </authorList>
    </citation>
    <scope>NUCLEOTIDE SEQUENCE [LARGE SCALE GENOMIC DNA]</scope>
    <source>
        <strain evidence="2 3">DH1</strain>
    </source>
</reference>
<keyword evidence="1" id="KW-0812">Transmembrane</keyword>
<keyword evidence="1" id="KW-0472">Membrane</keyword>
<keyword evidence="1" id="KW-1133">Transmembrane helix</keyword>
<proteinExistence type="predicted"/>
<keyword evidence="3" id="KW-1185">Reference proteome</keyword>
<evidence type="ECO:0000313" key="3">
    <source>
        <dbReference type="Proteomes" id="UP000191661"/>
    </source>
</evidence>
<feature type="transmembrane region" description="Helical" evidence="1">
    <location>
        <begin position="12"/>
        <end position="31"/>
    </location>
</feature>
<comment type="caution">
    <text evidence="2">The sequence shown here is derived from an EMBL/GenBank/DDBJ whole genome shotgun (WGS) entry which is preliminary data.</text>
</comment>
<evidence type="ECO:0000256" key="1">
    <source>
        <dbReference type="SAM" id="Phobius"/>
    </source>
</evidence>
<feature type="transmembrane region" description="Helical" evidence="1">
    <location>
        <begin position="43"/>
        <end position="72"/>
    </location>
</feature>
<dbReference type="OrthoDB" id="65729at2157"/>
<protein>
    <submittedName>
        <fullName evidence="2">Energy-converting hydrogenase B, subunit C</fullName>
    </submittedName>
</protein>
<dbReference type="AlphaFoldDB" id="A0A1V6N4Z1"/>
<sequence length="193" mass="21365">MIELLIEVIQSICLIIAAIIVLITAIGILRLDDDIDKVIYARIHMLGMVDIACVLAMIGLGQFLVAGIYFVLAPFLAHAMANAYYYGEDDRNYESDDSLTGKINDNDYNKLAIGKNDITITDSKYKFDSKNNFSGSKHSDSITNVTGNVEDNLTDNVADNLANNVTIKEVSTDDIENSNLNRNTNRNRGKNHD</sequence>
<evidence type="ECO:0000313" key="2">
    <source>
        <dbReference type="EMBL" id="OQD59536.1"/>
    </source>
</evidence>